<sequence length="260" mass="28099">MSTDTATLPPQNTTTEPAWTESRLDNPHAEPDKARRVEAMFAAIAPSYDLNNRVHSFGRDQAWRRTAVKLANVKPTDTVLDVACGTGDLSMAFCDGGAQRVVGVDFTVPMLDVAQTKKPTGAELSYHAGDALHLPLADQSVDIVSIAFGIRNVTDPMAALREFHRVLRPGGRLIVLEFTVPANPVMRMGYNFYCGWLMPKTATLISGDKSGAYKYLPRSVSTFTGKAELIDAMQQTGFGDVSAKSLTMGIAACYRGVKPG</sequence>
<keyword evidence="8" id="KW-1185">Reference proteome</keyword>
<dbReference type="EMBL" id="JACHGY010000001">
    <property type="protein sequence ID" value="MBB6431118.1"/>
    <property type="molecule type" value="Genomic_DNA"/>
</dbReference>
<dbReference type="PANTHER" id="PTHR43591:SF24">
    <property type="entry name" value="2-METHOXY-6-POLYPRENYL-1,4-BENZOQUINOL METHYLASE, MITOCHONDRIAL"/>
    <property type="match status" value="1"/>
</dbReference>
<protein>
    <recommendedName>
        <fullName evidence="5">Demethylmenaquinone methyltransferase</fullName>
        <ecNumber evidence="5">2.1.1.163</ecNumber>
    </recommendedName>
</protein>
<proteinExistence type="inferred from homology"/>
<comment type="caution">
    <text evidence="7">The sequence shown here is derived from an EMBL/GenBank/DDBJ whole genome shotgun (WGS) entry which is preliminary data.</text>
</comment>
<feature type="compositionally biased region" description="Polar residues" evidence="6">
    <location>
        <begin position="1"/>
        <end position="17"/>
    </location>
</feature>
<comment type="function">
    <text evidence="5">Methyltransferase required for the conversion of demethylmenaquinol (DMKH2) to menaquinol (MKH2).</text>
</comment>
<keyword evidence="4 5" id="KW-0949">S-adenosyl-L-methionine</keyword>
<dbReference type="InterPro" id="IPR023576">
    <property type="entry name" value="UbiE/COQ5_MeTrFase_CS"/>
</dbReference>
<feature type="binding site" evidence="5">
    <location>
        <begin position="130"/>
        <end position="131"/>
    </location>
    <ligand>
        <name>S-adenosyl-L-methionine</name>
        <dbReference type="ChEBI" id="CHEBI:59789"/>
    </ligand>
</feature>
<dbReference type="GO" id="GO:0009234">
    <property type="term" value="P:menaquinone biosynthetic process"/>
    <property type="evidence" value="ECO:0007669"/>
    <property type="project" value="UniProtKB-UniRule"/>
</dbReference>
<dbReference type="HAMAP" id="MF_01813">
    <property type="entry name" value="MenG_UbiE_methyltr"/>
    <property type="match status" value="1"/>
</dbReference>
<feature type="binding site" evidence="5">
    <location>
        <position position="86"/>
    </location>
    <ligand>
        <name>S-adenosyl-L-methionine</name>
        <dbReference type="ChEBI" id="CHEBI:59789"/>
    </ligand>
</feature>
<name>A0A7X0LMK5_9BACT</name>
<dbReference type="Gene3D" id="3.40.50.150">
    <property type="entry name" value="Vaccinia Virus protein VP39"/>
    <property type="match status" value="1"/>
</dbReference>
<dbReference type="Pfam" id="PF01209">
    <property type="entry name" value="Ubie_methyltran"/>
    <property type="match status" value="1"/>
</dbReference>
<dbReference type="Proteomes" id="UP000541810">
    <property type="component" value="Unassembled WGS sequence"/>
</dbReference>
<comment type="caution">
    <text evidence="5">Lacks conserved residue(s) required for the propagation of feature annotation.</text>
</comment>
<evidence type="ECO:0000256" key="2">
    <source>
        <dbReference type="ARBA" id="ARBA00022603"/>
    </source>
</evidence>
<evidence type="ECO:0000313" key="7">
    <source>
        <dbReference type="EMBL" id="MBB6431118.1"/>
    </source>
</evidence>
<dbReference type="PROSITE" id="PS51608">
    <property type="entry name" value="SAM_MT_UBIE"/>
    <property type="match status" value="1"/>
</dbReference>
<evidence type="ECO:0000256" key="1">
    <source>
        <dbReference type="ARBA" id="ARBA00022428"/>
    </source>
</evidence>
<dbReference type="NCBIfam" id="NF001244">
    <property type="entry name" value="PRK00216.1-5"/>
    <property type="match status" value="1"/>
</dbReference>
<evidence type="ECO:0000256" key="3">
    <source>
        <dbReference type="ARBA" id="ARBA00022679"/>
    </source>
</evidence>
<dbReference type="GO" id="GO:0043770">
    <property type="term" value="F:demethylmenaquinone methyltransferase activity"/>
    <property type="evidence" value="ECO:0007669"/>
    <property type="project" value="UniProtKB-UniRule"/>
</dbReference>
<keyword evidence="1 5" id="KW-0474">Menaquinone biosynthesis</keyword>
<dbReference type="EC" id="2.1.1.163" evidence="5"/>
<dbReference type="CDD" id="cd02440">
    <property type="entry name" value="AdoMet_MTases"/>
    <property type="match status" value="1"/>
</dbReference>
<evidence type="ECO:0000256" key="5">
    <source>
        <dbReference type="HAMAP-Rule" id="MF_01813"/>
    </source>
</evidence>
<reference evidence="7 8" key="1">
    <citation type="submission" date="2020-08" db="EMBL/GenBank/DDBJ databases">
        <title>Genomic Encyclopedia of Type Strains, Phase IV (KMG-IV): sequencing the most valuable type-strain genomes for metagenomic binning, comparative biology and taxonomic classification.</title>
        <authorList>
            <person name="Goeker M."/>
        </authorList>
    </citation>
    <scope>NUCLEOTIDE SEQUENCE [LARGE SCALE GENOMIC DNA]</scope>
    <source>
        <strain evidence="7 8">DSM 103725</strain>
    </source>
</reference>
<dbReference type="RefSeq" id="WP_184678611.1">
    <property type="nucleotide sequence ID" value="NZ_JACHGY010000001.1"/>
</dbReference>
<dbReference type="NCBIfam" id="TIGR01934">
    <property type="entry name" value="MenG_MenH_UbiE"/>
    <property type="match status" value="1"/>
</dbReference>
<organism evidence="7 8">
    <name type="scientific">Algisphaera agarilytica</name>
    <dbReference type="NCBI Taxonomy" id="1385975"/>
    <lineage>
        <taxon>Bacteria</taxon>
        <taxon>Pseudomonadati</taxon>
        <taxon>Planctomycetota</taxon>
        <taxon>Phycisphaerae</taxon>
        <taxon>Phycisphaerales</taxon>
        <taxon>Phycisphaeraceae</taxon>
        <taxon>Algisphaera</taxon>
    </lineage>
</organism>
<dbReference type="GO" id="GO:0032259">
    <property type="term" value="P:methylation"/>
    <property type="evidence" value="ECO:0007669"/>
    <property type="project" value="UniProtKB-KW"/>
</dbReference>
<dbReference type="SUPFAM" id="SSF53335">
    <property type="entry name" value="S-adenosyl-L-methionine-dependent methyltransferases"/>
    <property type="match status" value="1"/>
</dbReference>
<evidence type="ECO:0000313" key="8">
    <source>
        <dbReference type="Proteomes" id="UP000541810"/>
    </source>
</evidence>
<accession>A0A7X0LMK5</accession>
<comment type="similarity">
    <text evidence="5">Belongs to the class I-like SAM-binding methyltransferase superfamily. MenG/UbiE family.</text>
</comment>
<keyword evidence="3 5" id="KW-0808">Transferase</keyword>
<gene>
    <name evidence="5" type="primary">menG</name>
    <name evidence="7" type="ORF">HNQ40_002924</name>
</gene>
<dbReference type="AlphaFoldDB" id="A0A7X0LMK5"/>
<dbReference type="InterPro" id="IPR029063">
    <property type="entry name" value="SAM-dependent_MTases_sf"/>
</dbReference>
<dbReference type="PANTHER" id="PTHR43591">
    <property type="entry name" value="METHYLTRANSFERASE"/>
    <property type="match status" value="1"/>
</dbReference>
<comment type="pathway">
    <text evidence="5">Quinol/quinone metabolism; menaquinone biosynthesis; menaquinol from 1,4-dihydroxy-2-naphthoate: step 2/2.</text>
</comment>
<evidence type="ECO:0000256" key="4">
    <source>
        <dbReference type="ARBA" id="ARBA00022691"/>
    </source>
</evidence>
<dbReference type="PROSITE" id="PS01184">
    <property type="entry name" value="UBIE_2"/>
    <property type="match status" value="1"/>
</dbReference>
<feature type="binding site" evidence="5">
    <location>
        <position position="105"/>
    </location>
    <ligand>
        <name>S-adenosyl-L-methionine</name>
        <dbReference type="ChEBI" id="CHEBI:59789"/>
    </ligand>
</feature>
<comment type="catalytic activity">
    <reaction evidence="5">
        <text>a 2-demethylmenaquinol + S-adenosyl-L-methionine = a menaquinol + S-adenosyl-L-homocysteine + H(+)</text>
        <dbReference type="Rhea" id="RHEA:42640"/>
        <dbReference type="Rhea" id="RHEA-COMP:9539"/>
        <dbReference type="Rhea" id="RHEA-COMP:9563"/>
        <dbReference type="ChEBI" id="CHEBI:15378"/>
        <dbReference type="ChEBI" id="CHEBI:18151"/>
        <dbReference type="ChEBI" id="CHEBI:55437"/>
        <dbReference type="ChEBI" id="CHEBI:57856"/>
        <dbReference type="ChEBI" id="CHEBI:59789"/>
        <dbReference type="EC" id="2.1.1.163"/>
    </reaction>
</comment>
<dbReference type="InterPro" id="IPR004033">
    <property type="entry name" value="UbiE/COQ5_MeTrFase"/>
</dbReference>
<dbReference type="UniPathway" id="UPA00079">
    <property type="reaction ID" value="UER00169"/>
</dbReference>
<feature type="region of interest" description="Disordered" evidence="6">
    <location>
        <begin position="1"/>
        <end position="29"/>
    </location>
</feature>
<keyword evidence="2 5" id="KW-0489">Methyltransferase</keyword>
<evidence type="ECO:0000256" key="6">
    <source>
        <dbReference type="SAM" id="MobiDB-lite"/>
    </source>
</evidence>